<feature type="compositionally biased region" description="Polar residues" evidence="3">
    <location>
        <begin position="1"/>
        <end position="12"/>
    </location>
</feature>
<dbReference type="CDD" id="cd00130">
    <property type="entry name" value="PAS"/>
    <property type="match status" value="1"/>
</dbReference>
<evidence type="ECO:0000313" key="5">
    <source>
        <dbReference type="EMBL" id="KAJ8320106.1"/>
    </source>
</evidence>
<sequence length="574" mass="64316">MDGQFGDSTYGSYLSGQESIGSGSSSSLTMSLSGSELLEDQPSTSGCSSDMAHSMAAAAKERKKAQVKEYLRQLKEMVPPSGKRKRGRTGTINALQHVIQSFKKIQEDKKETEIEKNIDVSESGIGSSVYDTDDQIKVTNTCSAQDQLVIIVSPGDLSVVDVSANIKDILGYPLDSWKGRDLLNFVNKKDTSAVVSKLTNDFGDFDDLAENKESDDFSVSKFDTRSEQISNKKTLYFRMRHFKGLDSGFSLTKADSYTAFQVTVDVKFKEQVESRLYSPPLSLLQDKDEIISFDKKKKIKFLQLNCVPLLSAYDDPSISSNRTFHTRHTLLSSYSYIHPNAIQLTGFLPHEMVGTSIFDYYHPEDMEQLHNIYKQVLSSKGTPFKSPPVKFRIKNGDYIVVETEWTSFVNPWSHHLEFIIGQHSVIKGPEKTNIFDDTGKPDSSDLPDDGQDLTDKEITDITEKQRPYEISVSPDDSEQSSPGLMCENECSMAYEQLNYTNNIKKFLLSQPKSLSSESDKKESWPSSTEEEEDVSVSDFDVDISVPKPPSFGSSTKVCIRFLYIINVLSTHAFI</sequence>
<feature type="region of interest" description="Disordered" evidence="3">
    <location>
        <begin position="1"/>
        <end position="59"/>
    </location>
</feature>
<keyword evidence="6" id="KW-1185">Reference proteome</keyword>
<evidence type="ECO:0000259" key="4">
    <source>
        <dbReference type="PROSITE" id="PS50112"/>
    </source>
</evidence>
<dbReference type="PANTHER" id="PTHR11269:SF16">
    <property type="entry name" value="PERIOD CIRCADIAN PROTEIN"/>
    <property type="match status" value="1"/>
</dbReference>
<evidence type="ECO:0000256" key="1">
    <source>
        <dbReference type="ARBA" id="ARBA00004123"/>
    </source>
</evidence>
<dbReference type="SUPFAM" id="SSF55785">
    <property type="entry name" value="PYP-like sensor domain (PAS domain)"/>
    <property type="match status" value="2"/>
</dbReference>
<comment type="subcellular location">
    <subcellularLocation>
        <location evidence="1">Nucleus</location>
    </subcellularLocation>
</comment>
<feature type="compositionally biased region" description="Basic and acidic residues" evidence="3">
    <location>
        <begin position="430"/>
        <end position="443"/>
    </location>
</feature>
<evidence type="ECO:0000313" key="6">
    <source>
        <dbReference type="Proteomes" id="UP001217089"/>
    </source>
</evidence>
<dbReference type="InterPro" id="IPR000014">
    <property type="entry name" value="PAS"/>
</dbReference>
<protein>
    <recommendedName>
        <fullName evidence="4">PAS domain-containing protein</fullName>
    </recommendedName>
</protein>
<reference evidence="5 6" key="1">
    <citation type="submission" date="2022-12" db="EMBL/GenBank/DDBJ databases">
        <title>Chromosome-level genome of Tegillarca granosa.</title>
        <authorList>
            <person name="Kim J."/>
        </authorList>
    </citation>
    <scope>NUCLEOTIDE SEQUENCE [LARGE SCALE GENOMIC DNA]</scope>
    <source>
        <strain evidence="5">Teg-2019</strain>
        <tissue evidence="5">Adductor muscle</tissue>
    </source>
</reference>
<dbReference type="SMART" id="SM00091">
    <property type="entry name" value="PAS"/>
    <property type="match status" value="2"/>
</dbReference>
<feature type="region of interest" description="Disordered" evidence="3">
    <location>
        <begin position="515"/>
        <end position="536"/>
    </location>
</feature>
<proteinExistence type="predicted"/>
<evidence type="ECO:0000256" key="2">
    <source>
        <dbReference type="ARBA" id="ARBA00023242"/>
    </source>
</evidence>
<dbReference type="InterPro" id="IPR035965">
    <property type="entry name" value="PAS-like_dom_sf"/>
</dbReference>
<feature type="compositionally biased region" description="Basic and acidic residues" evidence="3">
    <location>
        <begin position="453"/>
        <end position="467"/>
    </location>
</feature>
<comment type="caution">
    <text evidence="5">The sequence shown here is derived from an EMBL/GenBank/DDBJ whole genome shotgun (WGS) entry which is preliminary data.</text>
</comment>
<feature type="compositionally biased region" description="Low complexity" evidence="3">
    <location>
        <begin position="48"/>
        <end position="58"/>
    </location>
</feature>
<gene>
    <name evidence="5" type="ORF">KUTeg_001693</name>
</gene>
<dbReference type="Proteomes" id="UP001217089">
    <property type="component" value="Unassembled WGS sequence"/>
</dbReference>
<feature type="domain" description="PAS" evidence="4">
    <location>
        <begin position="336"/>
        <end position="380"/>
    </location>
</feature>
<name>A0ABQ9FS71_TEGGR</name>
<feature type="compositionally biased region" description="Low complexity" evidence="3">
    <location>
        <begin position="14"/>
        <end position="36"/>
    </location>
</feature>
<dbReference type="PANTHER" id="PTHR11269">
    <property type="entry name" value="PERIOD CIRCADIAN PROTEIN"/>
    <property type="match status" value="1"/>
</dbReference>
<dbReference type="Pfam" id="PF14598">
    <property type="entry name" value="PAS_11"/>
    <property type="match status" value="1"/>
</dbReference>
<keyword evidence="2" id="KW-0539">Nucleus</keyword>
<accession>A0ABQ9FS71</accession>
<dbReference type="Gene3D" id="3.30.450.20">
    <property type="entry name" value="PAS domain"/>
    <property type="match status" value="2"/>
</dbReference>
<dbReference type="EMBL" id="JARBDR010000141">
    <property type="protein sequence ID" value="KAJ8320106.1"/>
    <property type="molecule type" value="Genomic_DNA"/>
</dbReference>
<feature type="region of interest" description="Disordered" evidence="3">
    <location>
        <begin position="430"/>
        <end position="484"/>
    </location>
</feature>
<organism evidence="5 6">
    <name type="scientific">Tegillarca granosa</name>
    <name type="common">Malaysian cockle</name>
    <name type="synonym">Anadara granosa</name>
    <dbReference type="NCBI Taxonomy" id="220873"/>
    <lineage>
        <taxon>Eukaryota</taxon>
        <taxon>Metazoa</taxon>
        <taxon>Spiralia</taxon>
        <taxon>Lophotrochozoa</taxon>
        <taxon>Mollusca</taxon>
        <taxon>Bivalvia</taxon>
        <taxon>Autobranchia</taxon>
        <taxon>Pteriomorphia</taxon>
        <taxon>Arcoida</taxon>
        <taxon>Arcoidea</taxon>
        <taxon>Arcidae</taxon>
        <taxon>Tegillarca</taxon>
    </lineage>
</organism>
<dbReference type="PROSITE" id="PS50112">
    <property type="entry name" value="PAS"/>
    <property type="match status" value="1"/>
</dbReference>
<dbReference type="InterPro" id="IPR050760">
    <property type="entry name" value="Period_circadian_regulator"/>
</dbReference>
<evidence type="ECO:0000256" key="3">
    <source>
        <dbReference type="SAM" id="MobiDB-lite"/>
    </source>
</evidence>